<dbReference type="GO" id="GO:0016020">
    <property type="term" value="C:membrane"/>
    <property type="evidence" value="ECO:0007669"/>
    <property type="project" value="UniProtKB-SubCell"/>
</dbReference>
<reference evidence="7" key="1">
    <citation type="submission" date="2021-01" db="UniProtKB">
        <authorList>
            <consortium name="EnsemblPlants"/>
        </authorList>
    </citation>
    <scope>IDENTIFICATION</scope>
</reference>
<dbReference type="InterPro" id="IPR018499">
    <property type="entry name" value="Tetraspanin/Peripherin"/>
</dbReference>
<keyword evidence="5 6" id="KW-0472">Membrane</keyword>
<dbReference type="EnsemblPlants" id="Kaladp0038s0123.1.v1.1">
    <property type="protein sequence ID" value="Kaladp0038s0123.1.v1.1"/>
    <property type="gene ID" value="Kaladp0038s0123.v1.1"/>
</dbReference>
<keyword evidence="4 6" id="KW-1133">Transmembrane helix</keyword>
<keyword evidence="8" id="KW-1185">Reference proteome</keyword>
<feature type="transmembrane region" description="Helical" evidence="6">
    <location>
        <begin position="12"/>
        <end position="30"/>
    </location>
</feature>
<evidence type="ECO:0000256" key="2">
    <source>
        <dbReference type="ARBA" id="ARBA00006840"/>
    </source>
</evidence>
<feature type="transmembrane region" description="Helical" evidence="6">
    <location>
        <begin position="76"/>
        <end position="102"/>
    </location>
</feature>
<evidence type="ECO:0000256" key="3">
    <source>
        <dbReference type="ARBA" id="ARBA00022692"/>
    </source>
</evidence>
<evidence type="ECO:0000313" key="7">
    <source>
        <dbReference type="EnsemblPlants" id="Kaladp0038s0123.1.v1.1"/>
    </source>
</evidence>
<keyword evidence="3 6" id="KW-0812">Transmembrane</keyword>
<dbReference type="AlphaFoldDB" id="A0A7N0TJA6"/>
<name>A0A7N0TJA6_KALFE</name>
<dbReference type="Proteomes" id="UP000594263">
    <property type="component" value="Unplaced"/>
</dbReference>
<dbReference type="InterPro" id="IPR044991">
    <property type="entry name" value="TET_plant"/>
</dbReference>
<feature type="transmembrane region" description="Helical" evidence="6">
    <location>
        <begin position="50"/>
        <end position="69"/>
    </location>
</feature>
<evidence type="ECO:0000256" key="1">
    <source>
        <dbReference type="ARBA" id="ARBA00004141"/>
    </source>
</evidence>
<sequence length="277" mass="31541">MASSSSCTCRIIFCVLSGLSLLISIPIIWLGVSMRKGSQSKCDTDVYPHMLVEGIAMLILSLIAIIGVAKRIRLLIWLFMALTIFEFTYILIGSASGFHWMYTERGRQAHYWDHEDVYTLDHFREDVKNHYLNSVAWAGHKSCFRHVNLCSNEYDSNLTSWKATNPIRYACCGPPVHCGYTYVDGKGFEVPRTGLASHDPDCVAYDNHGERRCFDCDMCKVAFLVIEVGDLQRLNMAVIIVNVMFTLQLMMACSAMETISYIDDGDINNPVYRRYRH</sequence>
<evidence type="ECO:0000256" key="4">
    <source>
        <dbReference type="ARBA" id="ARBA00022989"/>
    </source>
</evidence>
<evidence type="ECO:0008006" key="9">
    <source>
        <dbReference type="Google" id="ProtNLM"/>
    </source>
</evidence>
<dbReference type="GO" id="GO:0009734">
    <property type="term" value="P:auxin-activated signaling pathway"/>
    <property type="evidence" value="ECO:0007669"/>
    <property type="project" value="InterPro"/>
</dbReference>
<dbReference type="Pfam" id="PF00335">
    <property type="entry name" value="Tetraspanin"/>
    <property type="match status" value="1"/>
</dbReference>
<dbReference type="Gramene" id="Kaladp0038s0123.1.v1.1">
    <property type="protein sequence ID" value="Kaladp0038s0123.1.v1.1"/>
    <property type="gene ID" value="Kaladp0038s0123.v1.1"/>
</dbReference>
<evidence type="ECO:0000256" key="5">
    <source>
        <dbReference type="ARBA" id="ARBA00023136"/>
    </source>
</evidence>
<dbReference type="PANTHER" id="PTHR32191">
    <property type="entry name" value="TETRASPANIN-8-RELATED"/>
    <property type="match status" value="1"/>
</dbReference>
<evidence type="ECO:0000256" key="6">
    <source>
        <dbReference type="SAM" id="Phobius"/>
    </source>
</evidence>
<accession>A0A7N0TJA6</accession>
<comment type="similarity">
    <text evidence="2">Belongs to the tetraspanin (TM4SF) family.</text>
</comment>
<evidence type="ECO:0000313" key="8">
    <source>
        <dbReference type="Proteomes" id="UP000594263"/>
    </source>
</evidence>
<protein>
    <recommendedName>
        <fullName evidence="9">Tetraspanin</fullName>
    </recommendedName>
</protein>
<proteinExistence type="inferred from homology"/>
<comment type="subcellular location">
    <subcellularLocation>
        <location evidence="1">Membrane</location>
        <topology evidence="1">Multi-pass membrane protein</topology>
    </subcellularLocation>
</comment>
<organism evidence="7 8">
    <name type="scientific">Kalanchoe fedtschenkoi</name>
    <name type="common">Lavender scallops</name>
    <name type="synonym">South American air plant</name>
    <dbReference type="NCBI Taxonomy" id="63787"/>
    <lineage>
        <taxon>Eukaryota</taxon>
        <taxon>Viridiplantae</taxon>
        <taxon>Streptophyta</taxon>
        <taxon>Embryophyta</taxon>
        <taxon>Tracheophyta</taxon>
        <taxon>Spermatophyta</taxon>
        <taxon>Magnoliopsida</taxon>
        <taxon>eudicotyledons</taxon>
        <taxon>Gunneridae</taxon>
        <taxon>Pentapetalae</taxon>
        <taxon>Saxifragales</taxon>
        <taxon>Crassulaceae</taxon>
        <taxon>Kalanchoe</taxon>
    </lineage>
</organism>